<feature type="transmembrane region" description="Helical" evidence="2">
    <location>
        <begin position="6"/>
        <end position="28"/>
    </location>
</feature>
<keyword evidence="1" id="KW-0488">Methylation</keyword>
<dbReference type="Gene3D" id="3.30.700.10">
    <property type="entry name" value="Glycoprotein, Type 4 Pilin"/>
    <property type="match status" value="1"/>
</dbReference>
<dbReference type="PRINTS" id="PR00813">
    <property type="entry name" value="BCTERIALGSPG"/>
</dbReference>
<dbReference type="InterPro" id="IPR000983">
    <property type="entry name" value="Bac_GSPG_pilin"/>
</dbReference>
<comment type="caution">
    <text evidence="3">The sequence shown here is derived from an EMBL/GenBank/DDBJ whole genome shotgun (WGS) entry which is preliminary data.</text>
</comment>
<dbReference type="GO" id="GO:0015628">
    <property type="term" value="P:protein secretion by the type II secretion system"/>
    <property type="evidence" value="ECO:0007669"/>
    <property type="project" value="InterPro"/>
</dbReference>
<name>A0A1F5H4H7_9BACT</name>
<evidence type="ECO:0000313" key="4">
    <source>
        <dbReference type="Proteomes" id="UP000177039"/>
    </source>
</evidence>
<evidence type="ECO:0000256" key="1">
    <source>
        <dbReference type="ARBA" id="ARBA00022481"/>
    </source>
</evidence>
<protein>
    <recommendedName>
        <fullName evidence="5">Type II secretion system protein GspG C-terminal domain-containing protein</fullName>
    </recommendedName>
</protein>
<dbReference type="AlphaFoldDB" id="A0A1F5H4H7"/>
<proteinExistence type="predicted"/>
<organism evidence="3 4">
    <name type="scientific">Candidatus Curtissbacteria bacterium RIFCSPLOWO2_01_FULL_42_50</name>
    <dbReference type="NCBI Taxonomy" id="1797730"/>
    <lineage>
        <taxon>Bacteria</taxon>
        <taxon>Candidatus Curtissiibacteriota</taxon>
    </lineage>
</organism>
<accession>A0A1F5H4H7</accession>
<reference evidence="3 4" key="1">
    <citation type="journal article" date="2016" name="Nat. Commun.">
        <title>Thousands of microbial genomes shed light on interconnected biogeochemical processes in an aquifer system.</title>
        <authorList>
            <person name="Anantharaman K."/>
            <person name="Brown C.T."/>
            <person name="Hug L.A."/>
            <person name="Sharon I."/>
            <person name="Castelle C.J."/>
            <person name="Probst A.J."/>
            <person name="Thomas B.C."/>
            <person name="Singh A."/>
            <person name="Wilkins M.J."/>
            <person name="Karaoz U."/>
            <person name="Brodie E.L."/>
            <person name="Williams K.H."/>
            <person name="Hubbard S.S."/>
            <person name="Banfield J.F."/>
        </authorList>
    </citation>
    <scope>NUCLEOTIDE SEQUENCE [LARGE SCALE GENOMIC DNA]</scope>
</reference>
<sequence>MNHKHGFTLIELLIVITIIGILASLTLASYSGTQQKARDGVRKSDLAQIKRALELAKSDCSGNAFYPGTTTPGTTIAGAVNDYNNFLKPYLPAAALKYISSVPVDPQNSGSQQYGYNVGGSTLATACPDSAGTPSSQAGYGDYLLAVLLEKTSDADAAKSANNCSTKPNFSNYTGNGWYFVCNN</sequence>
<dbReference type="EMBL" id="MFBT01000025">
    <property type="protein sequence ID" value="OGD99043.1"/>
    <property type="molecule type" value="Genomic_DNA"/>
</dbReference>
<dbReference type="NCBIfam" id="TIGR02532">
    <property type="entry name" value="IV_pilin_GFxxxE"/>
    <property type="match status" value="1"/>
</dbReference>
<dbReference type="InterPro" id="IPR045584">
    <property type="entry name" value="Pilin-like"/>
</dbReference>
<dbReference type="PANTHER" id="PTHR30093">
    <property type="entry name" value="GENERAL SECRETION PATHWAY PROTEIN G"/>
    <property type="match status" value="1"/>
</dbReference>
<dbReference type="InterPro" id="IPR012902">
    <property type="entry name" value="N_methyl_site"/>
</dbReference>
<evidence type="ECO:0000313" key="3">
    <source>
        <dbReference type="EMBL" id="OGD99043.1"/>
    </source>
</evidence>
<keyword evidence="2" id="KW-0472">Membrane</keyword>
<dbReference type="SUPFAM" id="SSF54523">
    <property type="entry name" value="Pili subunits"/>
    <property type="match status" value="1"/>
</dbReference>
<evidence type="ECO:0000256" key="2">
    <source>
        <dbReference type="SAM" id="Phobius"/>
    </source>
</evidence>
<evidence type="ECO:0008006" key="5">
    <source>
        <dbReference type="Google" id="ProtNLM"/>
    </source>
</evidence>
<gene>
    <name evidence="3" type="ORF">A3B54_04630</name>
</gene>
<keyword evidence="2" id="KW-0812">Transmembrane</keyword>
<dbReference type="GO" id="GO:0015627">
    <property type="term" value="C:type II protein secretion system complex"/>
    <property type="evidence" value="ECO:0007669"/>
    <property type="project" value="InterPro"/>
</dbReference>
<dbReference type="Proteomes" id="UP000177039">
    <property type="component" value="Unassembled WGS sequence"/>
</dbReference>
<keyword evidence="2" id="KW-1133">Transmembrane helix</keyword>
<dbReference type="Pfam" id="PF07963">
    <property type="entry name" value="N_methyl"/>
    <property type="match status" value="1"/>
</dbReference>
<dbReference type="PROSITE" id="PS00409">
    <property type="entry name" value="PROKAR_NTER_METHYL"/>
    <property type="match status" value="1"/>
</dbReference>